<name>A0A0F9G2X7_9ZZZZ</name>
<evidence type="ECO:0000256" key="1">
    <source>
        <dbReference type="SAM" id="MobiDB-lite"/>
    </source>
</evidence>
<feature type="region of interest" description="Disordered" evidence="1">
    <location>
        <begin position="81"/>
        <end position="133"/>
    </location>
</feature>
<dbReference type="EMBL" id="LAZR01021605">
    <property type="protein sequence ID" value="KKL84781.1"/>
    <property type="molecule type" value="Genomic_DNA"/>
</dbReference>
<feature type="transmembrane region" description="Helical" evidence="2">
    <location>
        <begin position="392"/>
        <end position="412"/>
    </location>
</feature>
<organism evidence="3">
    <name type="scientific">marine sediment metagenome</name>
    <dbReference type="NCBI Taxonomy" id="412755"/>
    <lineage>
        <taxon>unclassified sequences</taxon>
        <taxon>metagenomes</taxon>
        <taxon>ecological metagenomes</taxon>
    </lineage>
</organism>
<dbReference type="AlphaFoldDB" id="A0A0F9G2X7"/>
<gene>
    <name evidence="3" type="ORF">LCGC14_1961310</name>
</gene>
<keyword evidence="2" id="KW-0812">Transmembrane</keyword>
<evidence type="ECO:0000313" key="3">
    <source>
        <dbReference type="EMBL" id="KKL84781.1"/>
    </source>
</evidence>
<keyword evidence="2" id="KW-1133">Transmembrane helix</keyword>
<sequence>MTVPAKYRDVSGRTFNGDAAICSKIFAIASEPLGEVVLTFFEEMPPPYMRQARRGVSGPIPSMSLTTLKERLEKANLKVTEWNLAKQDTPPKPEPNPGPDKAVRPQVLLVLPPPAPSPMPPMRGQPPPPQWGPQHDENLHKAIDDGMPAVFLATFAPPPQFAMRQAPSYVLGDYLKESWGVDVRTDLLVVQAEADPDDPGTYVLPVVRWNFMPLSTFTDHPVGKPLKARRLYWLNTCPVVKVKDSQAKTKIEDILAIPQGVRGIWAASNAMQLAAKVYTGRGRGIVPGSAEGDLTSPFSIVVQASKTAGEKTNSIIVLGVGLIYIDEVLNRPVPRLGAGETLATDPPPTGAVDLVINSVYHLIDKDEYIGAGPTLTPRIRHIPVGTMTVLKIVFGLVWPLALLGIGGIVMLARRR</sequence>
<accession>A0A0F9G2X7</accession>
<comment type="caution">
    <text evidence="3">The sequence shown here is derived from an EMBL/GenBank/DDBJ whole genome shotgun (WGS) entry which is preliminary data.</text>
</comment>
<keyword evidence="2" id="KW-0472">Membrane</keyword>
<proteinExistence type="predicted"/>
<evidence type="ECO:0000256" key="2">
    <source>
        <dbReference type="SAM" id="Phobius"/>
    </source>
</evidence>
<protein>
    <submittedName>
        <fullName evidence="3">Uncharacterized protein</fullName>
    </submittedName>
</protein>
<feature type="compositionally biased region" description="Pro residues" evidence="1">
    <location>
        <begin position="111"/>
        <end position="131"/>
    </location>
</feature>
<reference evidence="3" key="1">
    <citation type="journal article" date="2015" name="Nature">
        <title>Complex archaea that bridge the gap between prokaryotes and eukaryotes.</title>
        <authorList>
            <person name="Spang A."/>
            <person name="Saw J.H."/>
            <person name="Jorgensen S.L."/>
            <person name="Zaremba-Niedzwiedzka K."/>
            <person name="Martijn J."/>
            <person name="Lind A.E."/>
            <person name="van Eijk R."/>
            <person name="Schleper C."/>
            <person name="Guy L."/>
            <person name="Ettema T.J."/>
        </authorList>
    </citation>
    <scope>NUCLEOTIDE SEQUENCE</scope>
</reference>